<keyword evidence="11 14" id="KW-0255">Endonuclease</keyword>
<feature type="binding site" evidence="14 15">
    <location>
        <position position="170"/>
    </location>
    <ligand>
        <name>a divalent metal cation</name>
        <dbReference type="ChEBI" id="CHEBI:60240"/>
    </ligand>
</feature>
<keyword evidence="8 14" id="KW-0963">Cytoplasm</keyword>
<evidence type="ECO:0000256" key="8">
    <source>
        <dbReference type="ARBA" id="ARBA00022490"/>
    </source>
</evidence>
<evidence type="ECO:0000256" key="5">
    <source>
        <dbReference type="ARBA" id="ARBA00007383"/>
    </source>
</evidence>
<dbReference type="EC" id="3.1.26.4" evidence="6 14"/>
<evidence type="ECO:0000256" key="9">
    <source>
        <dbReference type="ARBA" id="ARBA00022722"/>
    </source>
</evidence>
<reference evidence="18 19" key="1">
    <citation type="submission" date="2017-11" db="EMBL/GenBank/DDBJ databases">
        <title>Comparitive Functional Genomics of Dry Heat Resistant strains isolated from the Viking Spacecraft.</title>
        <authorList>
            <person name="Seuylemezian A."/>
            <person name="Cooper K."/>
            <person name="Vaishampayan P."/>
        </authorList>
    </citation>
    <scope>NUCLEOTIDE SEQUENCE [LARGE SCALE GENOMIC DNA]</scope>
    <source>
        <strain evidence="18 19">V32-6</strain>
    </source>
</reference>
<comment type="function">
    <text evidence="3 14 16">Endonuclease that specifically degrades the RNA of RNA-DNA hybrids.</text>
</comment>
<comment type="cofactor">
    <cofactor evidence="2">
        <name>Mg(2+)</name>
        <dbReference type="ChEBI" id="CHEBI:18420"/>
    </cofactor>
</comment>
<dbReference type="GO" id="GO:0030145">
    <property type="term" value="F:manganese ion binding"/>
    <property type="evidence" value="ECO:0007669"/>
    <property type="project" value="UniProtKB-UniRule"/>
</dbReference>
<accession>A0A2N5HLZ9</accession>
<evidence type="ECO:0000256" key="14">
    <source>
        <dbReference type="HAMAP-Rule" id="MF_00052"/>
    </source>
</evidence>
<evidence type="ECO:0000256" key="4">
    <source>
        <dbReference type="ARBA" id="ARBA00004496"/>
    </source>
</evidence>
<evidence type="ECO:0000256" key="1">
    <source>
        <dbReference type="ARBA" id="ARBA00000077"/>
    </source>
</evidence>
<comment type="subcellular location">
    <subcellularLocation>
        <location evidence="4 14">Cytoplasm</location>
    </subcellularLocation>
</comment>
<dbReference type="GO" id="GO:0006298">
    <property type="term" value="P:mismatch repair"/>
    <property type="evidence" value="ECO:0007669"/>
    <property type="project" value="TreeGrafter"/>
</dbReference>
<dbReference type="PANTHER" id="PTHR10954">
    <property type="entry name" value="RIBONUCLEASE H2 SUBUNIT A"/>
    <property type="match status" value="1"/>
</dbReference>
<evidence type="ECO:0000256" key="11">
    <source>
        <dbReference type="ARBA" id="ARBA00022759"/>
    </source>
</evidence>
<organism evidence="18 19">
    <name type="scientific">Neobacillus cucumis</name>
    <dbReference type="NCBI Taxonomy" id="1740721"/>
    <lineage>
        <taxon>Bacteria</taxon>
        <taxon>Bacillati</taxon>
        <taxon>Bacillota</taxon>
        <taxon>Bacilli</taxon>
        <taxon>Bacillales</taxon>
        <taxon>Bacillaceae</taxon>
        <taxon>Neobacillus</taxon>
    </lineage>
</organism>
<feature type="binding site" evidence="14 15">
    <location>
        <position position="78"/>
    </location>
    <ligand>
        <name>a divalent metal cation</name>
        <dbReference type="ChEBI" id="CHEBI:60240"/>
    </ligand>
</feature>
<comment type="caution">
    <text evidence="18">The sequence shown here is derived from an EMBL/GenBank/DDBJ whole genome shotgun (WGS) entry which is preliminary data.</text>
</comment>
<dbReference type="GO" id="GO:0003723">
    <property type="term" value="F:RNA binding"/>
    <property type="evidence" value="ECO:0007669"/>
    <property type="project" value="UniProtKB-UniRule"/>
</dbReference>
<dbReference type="Gene3D" id="3.30.420.10">
    <property type="entry name" value="Ribonuclease H-like superfamily/Ribonuclease H"/>
    <property type="match status" value="1"/>
</dbReference>
<evidence type="ECO:0000256" key="16">
    <source>
        <dbReference type="RuleBase" id="RU003515"/>
    </source>
</evidence>
<keyword evidence="13 14" id="KW-0464">Manganese</keyword>
<evidence type="ECO:0000256" key="2">
    <source>
        <dbReference type="ARBA" id="ARBA00001946"/>
    </source>
</evidence>
<dbReference type="Pfam" id="PF01351">
    <property type="entry name" value="RNase_HII"/>
    <property type="match status" value="1"/>
</dbReference>
<sequence length="259" mass="29222">MKRLSIAQIEEKLVEILEETDSFIVDLEKDERKGVQASLTKWKKQREQEKLLRAKFAEMNQYERKIRAQGFSFIAGVDEVGRGPLAGPVVAAAVILPEDFFLAGIDDSKKLTEKKREEFASFIKKEAMAYSVAMIPAEEIDEMNIYEATKKAMKAAVVSLEPKPDFLLIDAMKLETPYPTESIIKGDAKSISIAAASIVAKVARDELMKELSESYPVYGFQQNMGYGTKEHLQAIKQYGITPYHRKSFAPVKDYINIIK</sequence>
<dbReference type="NCBIfam" id="NF000594">
    <property type="entry name" value="PRK00015.1-1"/>
    <property type="match status" value="1"/>
</dbReference>
<dbReference type="GO" id="GO:0032299">
    <property type="term" value="C:ribonuclease H2 complex"/>
    <property type="evidence" value="ECO:0007669"/>
    <property type="project" value="TreeGrafter"/>
</dbReference>
<evidence type="ECO:0000256" key="6">
    <source>
        <dbReference type="ARBA" id="ARBA00012180"/>
    </source>
</evidence>
<dbReference type="PROSITE" id="PS51975">
    <property type="entry name" value="RNASE_H_2"/>
    <property type="match status" value="1"/>
</dbReference>
<dbReference type="RefSeq" id="WP_101647423.1">
    <property type="nucleotide sequence ID" value="NZ_PGVE01000035.1"/>
</dbReference>
<keyword evidence="10 14" id="KW-0479">Metal-binding</keyword>
<evidence type="ECO:0000256" key="13">
    <source>
        <dbReference type="ARBA" id="ARBA00023211"/>
    </source>
</evidence>
<dbReference type="AlphaFoldDB" id="A0A2N5HLZ9"/>
<gene>
    <name evidence="14" type="primary">rnhB</name>
    <name evidence="18" type="ORF">CVD27_08300</name>
</gene>
<feature type="binding site" evidence="14 15">
    <location>
        <position position="79"/>
    </location>
    <ligand>
        <name>a divalent metal cation</name>
        <dbReference type="ChEBI" id="CHEBI:60240"/>
    </ligand>
</feature>
<keyword evidence="19" id="KW-1185">Reference proteome</keyword>
<dbReference type="InterPro" id="IPR036397">
    <property type="entry name" value="RNaseH_sf"/>
</dbReference>
<evidence type="ECO:0000256" key="15">
    <source>
        <dbReference type="PROSITE-ProRule" id="PRU01319"/>
    </source>
</evidence>
<dbReference type="InterPro" id="IPR001352">
    <property type="entry name" value="RNase_HII/HIII"/>
</dbReference>
<dbReference type="FunFam" id="3.30.420.10:FF:000006">
    <property type="entry name" value="Ribonuclease HII"/>
    <property type="match status" value="1"/>
</dbReference>
<dbReference type="GO" id="GO:0043137">
    <property type="term" value="P:DNA replication, removal of RNA primer"/>
    <property type="evidence" value="ECO:0007669"/>
    <property type="project" value="TreeGrafter"/>
</dbReference>
<dbReference type="Proteomes" id="UP000234950">
    <property type="component" value="Unassembled WGS sequence"/>
</dbReference>
<comment type="cofactor">
    <cofactor evidence="14 15">
        <name>Mn(2+)</name>
        <dbReference type="ChEBI" id="CHEBI:29035"/>
    </cofactor>
    <cofactor evidence="14 15">
        <name>Mg(2+)</name>
        <dbReference type="ChEBI" id="CHEBI:18420"/>
    </cofactor>
    <text evidence="14 15">Manganese or magnesium. Binds 1 divalent metal ion per monomer in the absence of substrate. May bind a second metal ion after substrate binding.</text>
</comment>
<name>A0A2N5HLZ9_9BACI</name>
<evidence type="ECO:0000259" key="17">
    <source>
        <dbReference type="PROSITE" id="PS51975"/>
    </source>
</evidence>
<evidence type="ECO:0000313" key="18">
    <source>
        <dbReference type="EMBL" id="PLS06534.1"/>
    </source>
</evidence>
<evidence type="ECO:0000256" key="7">
    <source>
        <dbReference type="ARBA" id="ARBA00019179"/>
    </source>
</evidence>
<dbReference type="SUPFAM" id="SSF53098">
    <property type="entry name" value="Ribonuclease H-like"/>
    <property type="match status" value="1"/>
</dbReference>
<feature type="domain" description="RNase H type-2" evidence="17">
    <location>
        <begin position="72"/>
        <end position="259"/>
    </location>
</feature>
<comment type="catalytic activity">
    <reaction evidence="1 14 15 16">
        <text>Endonucleolytic cleavage to 5'-phosphomonoester.</text>
        <dbReference type="EC" id="3.1.26.4"/>
    </reaction>
</comment>
<dbReference type="InterPro" id="IPR012337">
    <property type="entry name" value="RNaseH-like_sf"/>
</dbReference>
<dbReference type="NCBIfam" id="NF000595">
    <property type="entry name" value="PRK00015.1-3"/>
    <property type="match status" value="1"/>
</dbReference>
<dbReference type="HAMAP" id="MF_00052_B">
    <property type="entry name" value="RNase_HII_B"/>
    <property type="match status" value="1"/>
</dbReference>
<protein>
    <recommendedName>
        <fullName evidence="7 14">Ribonuclease HII</fullName>
        <shortName evidence="14">RNase HII</shortName>
        <ecNumber evidence="6 14">3.1.26.4</ecNumber>
    </recommendedName>
</protein>
<evidence type="ECO:0000256" key="10">
    <source>
        <dbReference type="ARBA" id="ARBA00022723"/>
    </source>
</evidence>
<dbReference type="EMBL" id="PGVE01000035">
    <property type="protein sequence ID" value="PLS06534.1"/>
    <property type="molecule type" value="Genomic_DNA"/>
</dbReference>
<dbReference type="CDD" id="cd07182">
    <property type="entry name" value="RNase_HII_bacteria_HII_like"/>
    <property type="match status" value="1"/>
</dbReference>
<keyword evidence="9 14" id="KW-0540">Nuclease</keyword>
<evidence type="ECO:0000256" key="3">
    <source>
        <dbReference type="ARBA" id="ARBA00004065"/>
    </source>
</evidence>
<dbReference type="InterPro" id="IPR024567">
    <property type="entry name" value="RNase_HII/HIII_dom"/>
</dbReference>
<comment type="similarity">
    <text evidence="5 14 16">Belongs to the RNase HII family.</text>
</comment>
<dbReference type="GO" id="GO:0005737">
    <property type="term" value="C:cytoplasm"/>
    <property type="evidence" value="ECO:0007669"/>
    <property type="project" value="UniProtKB-SubCell"/>
</dbReference>
<dbReference type="PANTHER" id="PTHR10954:SF18">
    <property type="entry name" value="RIBONUCLEASE HII"/>
    <property type="match status" value="1"/>
</dbReference>
<dbReference type="GO" id="GO:0004523">
    <property type="term" value="F:RNA-DNA hybrid ribonuclease activity"/>
    <property type="evidence" value="ECO:0007669"/>
    <property type="project" value="UniProtKB-UniRule"/>
</dbReference>
<dbReference type="InterPro" id="IPR022898">
    <property type="entry name" value="RNase_HII"/>
</dbReference>
<proteinExistence type="inferred from homology"/>
<evidence type="ECO:0000313" key="19">
    <source>
        <dbReference type="Proteomes" id="UP000234950"/>
    </source>
</evidence>
<dbReference type="OrthoDB" id="9803420at2"/>
<evidence type="ECO:0000256" key="12">
    <source>
        <dbReference type="ARBA" id="ARBA00022801"/>
    </source>
</evidence>
<keyword evidence="12 14" id="KW-0378">Hydrolase</keyword>